<feature type="compositionally biased region" description="Basic residues" evidence="1">
    <location>
        <begin position="1"/>
        <end position="20"/>
    </location>
</feature>
<comment type="caution">
    <text evidence="2">The sequence shown here is derived from an EMBL/GenBank/DDBJ whole genome shotgun (WGS) entry which is preliminary data.</text>
</comment>
<protein>
    <submittedName>
        <fullName evidence="2">Uncharacterized protein</fullName>
    </submittedName>
</protein>
<evidence type="ECO:0000313" key="2">
    <source>
        <dbReference type="EMBL" id="OAY67571.1"/>
    </source>
</evidence>
<sequence>MSRRRRIMMRRKSWRKKRRSGSGGQGTVIEVKVTTQPQQQSGGGSGTAAKVHRSSVVINKRWKRREDQELPRWLHHDDGGGSSGCSGHVICGLRLVRKREPTATGMGWVRGGDDGGEDAVHDDIEGQTSKEELLRHMRRCNQLRRRPLSSGSLLHRHLILRPHQLIQFAGLR</sequence>
<evidence type="ECO:0000256" key="1">
    <source>
        <dbReference type="SAM" id="MobiDB-lite"/>
    </source>
</evidence>
<organism evidence="2 3">
    <name type="scientific">Ananas comosus</name>
    <name type="common">Pineapple</name>
    <name type="synonym">Ananas ananas</name>
    <dbReference type="NCBI Taxonomy" id="4615"/>
    <lineage>
        <taxon>Eukaryota</taxon>
        <taxon>Viridiplantae</taxon>
        <taxon>Streptophyta</taxon>
        <taxon>Embryophyta</taxon>
        <taxon>Tracheophyta</taxon>
        <taxon>Spermatophyta</taxon>
        <taxon>Magnoliopsida</taxon>
        <taxon>Liliopsida</taxon>
        <taxon>Poales</taxon>
        <taxon>Bromeliaceae</taxon>
        <taxon>Bromelioideae</taxon>
        <taxon>Ananas</taxon>
    </lineage>
</organism>
<dbReference type="AlphaFoldDB" id="A0A199USE6"/>
<accession>A0A199USE6</accession>
<proteinExistence type="predicted"/>
<reference evidence="2 3" key="1">
    <citation type="journal article" date="2016" name="DNA Res.">
        <title>The draft genome of MD-2 pineapple using hybrid error correction of long reads.</title>
        <authorList>
            <person name="Redwan R.M."/>
            <person name="Saidin A."/>
            <person name="Kumar S.V."/>
        </authorList>
    </citation>
    <scope>NUCLEOTIDE SEQUENCE [LARGE SCALE GENOMIC DNA]</scope>
    <source>
        <strain evidence="3">cv. MD2</strain>
        <tissue evidence="2">Leaf</tissue>
    </source>
</reference>
<dbReference type="EMBL" id="LSRQ01005459">
    <property type="protein sequence ID" value="OAY67571.1"/>
    <property type="molecule type" value="Genomic_DNA"/>
</dbReference>
<gene>
    <name evidence="2" type="ORF">ACMD2_26109</name>
</gene>
<dbReference type="Proteomes" id="UP000092600">
    <property type="component" value="Unassembled WGS sequence"/>
</dbReference>
<name>A0A199USE6_ANACO</name>
<feature type="region of interest" description="Disordered" evidence="1">
    <location>
        <begin position="1"/>
        <end position="53"/>
    </location>
</feature>
<evidence type="ECO:0000313" key="3">
    <source>
        <dbReference type="Proteomes" id="UP000092600"/>
    </source>
</evidence>